<accession>A0ABX9KDH0</accession>
<dbReference type="EMBL" id="QUAJ01000038">
    <property type="protein sequence ID" value="REI39613.1"/>
    <property type="molecule type" value="Genomic_DNA"/>
</dbReference>
<gene>
    <name evidence="2" type="ORF">DYH56_14260</name>
</gene>
<keyword evidence="3" id="KW-1185">Reference proteome</keyword>
<sequence>MTSREYVETESYSFMKEFIDRNGLNKPTHFKSLAKPGDNWVVSPNRDTIYTMITVKTTKGFTLKLPEMNGRFLGAQFVNADHTVPFYETKGAFLYNKKVNG</sequence>
<protein>
    <submittedName>
        <fullName evidence="2">DUF1254 domain-containing protein</fullName>
    </submittedName>
</protein>
<organism evidence="2 3">
    <name type="scientific">Psychrilyobacter piezotolerans</name>
    <dbReference type="NCBI Taxonomy" id="2293438"/>
    <lineage>
        <taxon>Bacteria</taxon>
        <taxon>Fusobacteriati</taxon>
        <taxon>Fusobacteriota</taxon>
        <taxon>Fusobacteriia</taxon>
        <taxon>Fusobacteriales</taxon>
        <taxon>Fusobacteriaceae</taxon>
        <taxon>Psychrilyobacter</taxon>
    </lineage>
</organism>
<dbReference type="Pfam" id="PF06863">
    <property type="entry name" value="DUF1254"/>
    <property type="match status" value="1"/>
</dbReference>
<comment type="caution">
    <text evidence="2">The sequence shown here is derived from an EMBL/GenBank/DDBJ whole genome shotgun (WGS) entry which is preliminary data.</text>
</comment>
<evidence type="ECO:0000259" key="1">
    <source>
        <dbReference type="Pfam" id="PF06863"/>
    </source>
</evidence>
<evidence type="ECO:0000313" key="2">
    <source>
        <dbReference type="EMBL" id="REI39613.1"/>
    </source>
</evidence>
<dbReference type="InterPro" id="IPR010679">
    <property type="entry name" value="DUF1254"/>
</dbReference>
<dbReference type="Proteomes" id="UP000263486">
    <property type="component" value="Unassembled WGS sequence"/>
</dbReference>
<name>A0ABX9KDH0_9FUSO</name>
<evidence type="ECO:0000313" key="3">
    <source>
        <dbReference type="Proteomes" id="UP000263486"/>
    </source>
</evidence>
<dbReference type="SUPFAM" id="SSF160935">
    <property type="entry name" value="VPA0735-like"/>
    <property type="match status" value="1"/>
</dbReference>
<reference evidence="2 3" key="1">
    <citation type="submission" date="2018-08" db="EMBL/GenBank/DDBJ databases">
        <title>Draft genome sequence of Psychrilyobacter sp. strain SD5 isolated from Black Sea water.</title>
        <authorList>
            <person name="Yadav S."/>
            <person name="Villanueva L."/>
            <person name="Damste J.S.S."/>
        </authorList>
    </citation>
    <scope>NUCLEOTIDE SEQUENCE [LARGE SCALE GENOMIC DNA]</scope>
    <source>
        <strain evidence="2 3">SD5</strain>
    </source>
</reference>
<proteinExistence type="predicted"/>
<feature type="domain" description="DUF1254" evidence="1">
    <location>
        <begin position="25"/>
        <end position="83"/>
    </location>
</feature>
<dbReference type="RefSeq" id="WP_114643543.1">
    <property type="nucleotide sequence ID" value="NZ_JAACIO010000036.1"/>
</dbReference>